<keyword evidence="1" id="KW-1133">Transmembrane helix</keyword>
<evidence type="ECO:0000313" key="3">
    <source>
        <dbReference type="Proteomes" id="UP000542674"/>
    </source>
</evidence>
<evidence type="ECO:0000256" key="1">
    <source>
        <dbReference type="SAM" id="Phobius"/>
    </source>
</evidence>
<gene>
    <name evidence="2" type="ORF">F4559_006383</name>
</gene>
<dbReference type="EMBL" id="JACHJS010000001">
    <property type="protein sequence ID" value="MBB4969024.1"/>
    <property type="molecule type" value="Genomic_DNA"/>
</dbReference>
<protein>
    <submittedName>
        <fullName evidence="2">Uncharacterized protein</fullName>
    </submittedName>
</protein>
<sequence>MSVPVTPSATTEDSAESRKLRVDVALAEYNALKAEQSKRIGHRDRTVYSTLAAGAGVVAAAASSGHAVLLLALPVVSLLLGWVYHVNDELIGAAGRYLREHTGPRLAALLGDVPALGWETAHRSDARRRLRKIGQMVMDLTAFVVMPTAALITWWTTGPCPAGLVVVSIVETLLLGWLAVMTVLAADLTTSAQRSV</sequence>
<accession>A0A7W7T9H2</accession>
<dbReference type="RefSeq" id="WP_221447439.1">
    <property type="nucleotide sequence ID" value="NZ_BAABAI010000043.1"/>
</dbReference>
<feature type="transmembrane region" description="Helical" evidence="1">
    <location>
        <begin position="137"/>
        <end position="156"/>
    </location>
</feature>
<keyword evidence="1" id="KW-0472">Membrane</keyword>
<feature type="transmembrane region" description="Helical" evidence="1">
    <location>
        <begin position="68"/>
        <end position="86"/>
    </location>
</feature>
<feature type="transmembrane region" description="Helical" evidence="1">
    <location>
        <begin position="162"/>
        <end position="186"/>
    </location>
</feature>
<keyword evidence="3" id="KW-1185">Reference proteome</keyword>
<comment type="caution">
    <text evidence="2">The sequence shown here is derived from an EMBL/GenBank/DDBJ whole genome shotgun (WGS) entry which is preliminary data.</text>
</comment>
<proteinExistence type="predicted"/>
<organism evidence="2 3">
    <name type="scientific">Saccharothrix violaceirubra</name>
    <dbReference type="NCBI Taxonomy" id="413306"/>
    <lineage>
        <taxon>Bacteria</taxon>
        <taxon>Bacillati</taxon>
        <taxon>Actinomycetota</taxon>
        <taxon>Actinomycetes</taxon>
        <taxon>Pseudonocardiales</taxon>
        <taxon>Pseudonocardiaceae</taxon>
        <taxon>Saccharothrix</taxon>
    </lineage>
</organism>
<name>A0A7W7T9H2_9PSEU</name>
<dbReference type="Proteomes" id="UP000542674">
    <property type="component" value="Unassembled WGS sequence"/>
</dbReference>
<dbReference type="AlphaFoldDB" id="A0A7W7T9H2"/>
<reference evidence="2 3" key="1">
    <citation type="submission" date="2020-08" db="EMBL/GenBank/DDBJ databases">
        <title>Sequencing the genomes of 1000 actinobacteria strains.</title>
        <authorList>
            <person name="Klenk H.-P."/>
        </authorList>
    </citation>
    <scope>NUCLEOTIDE SEQUENCE [LARGE SCALE GENOMIC DNA]</scope>
    <source>
        <strain evidence="2 3">DSM 45084</strain>
    </source>
</reference>
<keyword evidence="1" id="KW-0812">Transmembrane</keyword>
<feature type="transmembrane region" description="Helical" evidence="1">
    <location>
        <begin position="46"/>
        <end position="62"/>
    </location>
</feature>
<evidence type="ECO:0000313" key="2">
    <source>
        <dbReference type="EMBL" id="MBB4969024.1"/>
    </source>
</evidence>